<dbReference type="PANTHER" id="PTHR35535">
    <property type="entry name" value="HEAT SHOCK PROTEIN HSLJ"/>
    <property type="match status" value="1"/>
</dbReference>
<evidence type="ECO:0000259" key="1">
    <source>
        <dbReference type="Pfam" id="PF03724"/>
    </source>
</evidence>
<dbReference type="InterPro" id="IPR005184">
    <property type="entry name" value="DUF306_Meta_HslJ"/>
</dbReference>
<feature type="domain" description="DUF306" evidence="1">
    <location>
        <begin position="71"/>
        <end position="159"/>
    </location>
</feature>
<dbReference type="Pfam" id="PF03724">
    <property type="entry name" value="META"/>
    <property type="match status" value="1"/>
</dbReference>
<reference evidence="2" key="1">
    <citation type="submission" date="2020-01" db="EMBL/GenBank/DDBJ databases">
        <authorList>
            <person name="Meier V. D."/>
            <person name="Meier V D."/>
        </authorList>
    </citation>
    <scope>NUCLEOTIDE SEQUENCE</scope>
    <source>
        <strain evidence="2">HLG_WM_MAG_09</strain>
    </source>
</reference>
<evidence type="ECO:0000313" key="2">
    <source>
        <dbReference type="EMBL" id="CAA6800083.1"/>
    </source>
</evidence>
<dbReference type="InterPro" id="IPR053147">
    <property type="entry name" value="Hsp_HslJ-like"/>
</dbReference>
<dbReference type="Gene3D" id="2.40.128.270">
    <property type="match status" value="1"/>
</dbReference>
<dbReference type="PANTHER" id="PTHR35535:SF2">
    <property type="entry name" value="DUF306 DOMAIN-CONTAINING PROTEIN"/>
    <property type="match status" value="1"/>
</dbReference>
<proteinExistence type="predicted"/>
<dbReference type="PROSITE" id="PS51257">
    <property type="entry name" value="PROKAR_LIPOPROTEIN"/>
    <property type="match status" value="1"/>
</dbReference>
<sequence length="262" mass="28538">MMLITKQTGFWSLFLGVVLSGCGSTMSVPDNGGGGAMQPKQLFSAALTTMNWRLASVYRGGGAVTMLASNVTTMLASDVPVNRYTLSFTKGGGVSLSGGCNQAGSRFTVSAPDNITFGRWMSTKRACIGSLMKADAELLQLLMPVTNYQLNGQQLRLSGPVNTLVFNGVVTDANRYDGEGVRKFIDVKSTKAGLLWREAKYDSNWVRINKDAPWTRGNFPGIQQFTPKVGMEYTVRINEFREASTGKVVWVKDRVTMTGMLK</sequence>
<organism evidence="2">
    <name type="scientific">uncultured Thiotrichaceae bacterium</name>
    <dbReference type="NCBI Taxonomy" id="298394"/>
    <lineage>
        <taxon>Bacteria</taxon>
        <taxon>Pseudomonadati</taxon>
        <taxon>Pseudomonadota</taxon>
        <taxon>Gammaproteobacteria</taxon>
        <taxon>Thiotrichales</taxon>
        <taxon>Thiotrichaceae</taxon>
        <taxon>environmental samples</taxon>
    </lineage>
</organism>
<gene>
    <name evidence="2" type="ORF">HELGO_WM68325</name>
</gene>
<dbReference type="InterPro" id="IPR038670">
    <property type="entry name" value="HslJ-like_sf"/>
</dbReference>
<accession>A0A6S6S1Q9</accession>
<dbReference type="AlphaFoldDB" id="A0A6S6S1Q9"/>
<protein>
    <recommendedName>
        <fullName evidence="1">DUF306 domain-containing protein</fullName>
    </recommendedName>
</protein>
<name>A0A6S6S1Q9_9GAMM</name>
<dbReference type="EMBL" id="CACVAT010000011">
    <property type="protein sequence ID" value="CAA6800083.1"/>
    <property type="molecule type" value="Genomic_DNA"/>
</dbReference>